<evidence type="ECO:0000256" key="4">
    <source>
        <dbReference type="ARBA" id="ARBA00022989"/>
    </source>
</evidence>
<keyword evidence="4 6" id="KW-1133">Transmembrane helix</keyword>
<keyword evidence="5 6" id="KW-0472">Membrane</keyword>
<dbReference type="PANTHER" id="PTHR33406:SF13">
    <property type="entry name" value="MEMBRANE PROTEIN YDFJ"/>
    <property type="match status" value="1"/>
</dbReference>
<dbReference type="PROSITE" id="PS50156">
    <property type="entry name" value="SSD"/>
    <property type="match status" value="1"/>
</dbReference>
<dbReference type="GO" id="GO:0022857">
    <property type="term" value="F:transmembrane transporter activity"/>
    <property type="evidence" value="ECO:0007669"/>
    <property type="project" value="InterPro"/>
</dbReference>
<dbReference type="Proteomes" id="UP000287176">
    <property type="component" value="Unassembled WGS sequence"/>
</dbReference>
<feature type="transmembrane region" description="Helical" evidence="6">
    <location>
        <begin position="800"/>
        <end position="821"/>
    </location>
</feature>
<evidence type="ECO:0000256" key="6">
    <source>
        <dbReference type="SAM" id="Phobius"/>
    </source>
</evidence>
<dbReference type="InterPro" id="IPR001036">
    <property type="entry name" value="Acrflvin-R"/>
</dbReference>
<feature type="transmembrane region" description="Helical" evidence="6">
    <location>
        <begin position="387"/>
        <end position="412"/>
    </location>
</feature>
<feature type="transmembrane region" description="Helical" evidence="6">
    <location>
        <begin position="702"/>
        <end position="722"/>
    </location>
</feature>
<dbReference type="GO" id="GO:0005886">
    <property type="term" value="C:plasma membrane"/>
    <property type="evidence" value="ECO:0007669"/>
    <property type="project" value="UniProtKB-SubCell"/>
</dbReference>
<sequence length="838" mass="95120">MMLRQFYERVILSFPKTILLLMLVCIAALGYQARYLEIDASAETLLLEDDKDLAFTRKVNERYGSSDFLILTYSPYADLLADSTLDSLRKLSAELLELERVESVMSILNVPLLESPPKPIKELIKNVPTLESPGIDKALAKLEFLNSPIYRDNLVSPDFKTTALLINLHDDPLYRELLQQRNELRKKAKDGLLSELEQSELENVLIDFKNHRDKMRLVEHKNISHVREIAEKYRGDAKIFLGGASMVADDLITFIRSDLQVFGSAVFVFLILTLWVIFRQFRWILLPVITCSFSVVTTSGFLGLFGWEVTVISSNFISIQLIITMAITIHLIVRYRELAGLNPNMDQRQLVLDSTIFMARPCTFAVLTTVVGFGSLVLSGILPVMNFGWMMSAGIGVSLFLTFLIFPVLLILMPKAMPNTSFESRFALTKIFADITERHGKTIMFLSVAALMLSIVGASKLNVENSFIDYFKESTEIYQGMKVIDQQLGGTTPLDLVVELDESVEETLPVKKDTKPEAELEDEEEFDSFEEEFEETASEAQYWFTAEKMEKIERIHDYLNGLEQTGKVLSLGTMLKIGKTLNSGKSLDNFLLALLYNELPERFRKIILDPYVSIENNEARFYVRIRDSEPNLRRNELLLQIQHDLKTKLDIPEEKVHLANLLVLYNNMLQSLFKSQILTLGVVIISFLIMFIFLFRSITIALIAIFPNVLSIGVVLGFMGWMGIPLDMMTITIAAISVGIAVDNTIHYIHRFRHEFAIDRNYLAAMHRSHESIGYAMYYTSITIIIGFSILVLSKFIPSIYFGLLTGLAMLIALMAALTLLPQLLIFLKPLGTEKQEV</sequence>
<dbReference type="PANTHER" id="PTHR33406">
    <property type="entry name" value="MEMBRANE PROTEIN MJ1562-RELATED"/>
    <property type="match status" value="1"/>
</dbReference>
<feature type="transmembrane region" description="Helical" evidence="6">
    <location>
        <begin position="728"/>
        <end position="746"/>
    </location>
</feature>
<evidence type="ECO:0000313" key="9">
    <source>
        <dbReference type="Proteomes" id="UP000287176"/>
    </source>
</evidence>
<dbReference type="EMBL" id="QNZI01000148">
    <property type="protein sequence ID" value="RTZ84633.1"/>
    <property type="molecule type" value="Genomic_DNA"/>
</dbReference>
<evidence type="ECO:0000256" key="2">
    <source>
        <dbReference type="ARBA" id="ARBA00022475"/>
    </source>
</evidence>
<organism evidence="8 9">
    <name type="scientific">SAR324 cluster bacterium</name>
    <dbReference type="NCBI Taxonomy" id="2024889"/>
    <lineage>
        <taxon>Bacteria</taxon>
        <taxon>Deltaproteobacteria</taxon>
        <taxon>SAR324 cluster</taxon>
    </lineage>
</organism>
<dbReference type="PRINTS" id="PR00702">
    <property type="entry name" value="ACRIFLAVINRP"/>
</dbReference>
<evidence type="ECO:0000259" key="7">
    <source>
        <dbReference type="PROSITE" id="PS50156"/>
    </source>
</evidence>
<feature type="transmembrane region" description="Helical" evidence="6">
    <location>
        <begin position="317"/>
        <end position="335"/>
    </location>
</feature>
<feature type="transmembrane region" description="Helical" evidence="6">
    <location>
        <begin position="677"/>
        <end position="695"/>
    </location>
</feature>
<evidence type="ECO:0000256" key="5">
    <source>
        <dbReference type="ARBA" id="ARBA00023136"/>
    </source>
</evidence>
<keyword evidence="3 6" id="KW-0812">Transmembrane</keyword>
<dbReference type="InterPro" id="IPR000731">
    <property type="entry name" value="SSD"/>
</dbReference>
<dbReference type="Gene3D" id="1.20.1640.10">
    <property type="entry name" value="Multidrug efflux transporter AcrB transmembrane domain"/>
    <property type="match status" value="2"/>
</dbReference>
<evidence type="ECO:0000256" key="3">
    <source>
        <dbReference type="ARBA" id="ARBA00022692"/>
    </source>
</evidence>
<proteinExistence type="predicted"/>
<comment type="subcellular location">
    <subcellularLocation>
        <location evidence="1">Cell membrane</location>
        <topology evidence="1">Multi-pass membrane protein</topology>
    </subcellularLocation>
</comment>
<reference evidence="8 9" key="1">
    <citation type="submission" date="2018-06" db="EMBL/GenBank/DDBJ databases">
        <title>Combined omics and stable isotope probing to characterize newly discovered Mariana Back-Arc vent microbial communities.</title>
        <authorList>
            <person name="Trembath-Reichert E."/>
            <person name="Huber J.A."/>
        </authorList>
    </citation>
    <scope>NUCLEOTIDE SEQUENCE [LARGE SCALE GENOMIC DNA]</scope>
    <source>
        <strain evidence="8">MAG 24</strain>
    </source>
</reference>
<evidence type="ECO:0000256" key="1">
    <source>
        <dbReference type="ARBA" id="ARBA00004651"/>
    </source>
</evidence>
<keyword evidence="2" id="KW-1003">Cell membrane</keyword>
<feature type="transmembrane region" description="Helical" evidence="6">
    <location>
        <begin position="259"/>
        <end position="278"/>
    </location>
</feature>
<feature type="transmembrane region" description="Helical" evidence="6">
    <location>
        <begin position="356"/>
        <end position="381"/>
    </location>
</feature>
<dbReference type="SUPFAM" id="SSF82866">
    <property type="entry name" value="Multidrug efflux transporter AcrB transmembrane domain"/>
    <property type="match status" value="2"/>
</dbReference>
<feature type="domain" description="SSD" evidence="7">
    <location>
        <begin position="700"/>
        <end position="827"/>
    </location>
</feature>
<dbReference type="Pfam" id="PF03176">
    <property type="entry name" value="MMPL"/>
    <property type="match status" value="2"/>
</dbReference>
<feature type="transmembrane region" description="Helical" evidence="6">
    <location>
        <begin position="285"/>
        <end position="305"/>
    </location>
</feature>
<evidence type="ECO:0000313" key="8">
    <source>
        <dbReference type="EMBL" id="RTZ84633.1"/>
    </source>
</evidence>
<comment type="caution">
    <text evidence="8">The sequence shown here is derived from an EMBL/GenBank/DDBJ whole genome shotgun (WGS) entry which is preliminary data.</text>
</comment>
<gene>
    <name evidence="8" type="ORF">DSY94_05550</name>
</gene>
<dbReference type="AlphaFoldDB" id="A0A432GMR2"/>
<protein>
    <submittedName>
        <fullName evidence="8">RND family transporter</fullName>
    </submittedName>
</protein>
<dbReference type="InterPro" id="IPR004869">
    <property type="entry name" value="MMPL_dom"/>
</dbReference>
<feature type="transmembrane region" description="Helical" evidence="6">
    <location>
        <begin position="776"/>
        <end position="794"/>
    </location>
</feature>
<name>A0A432GMR2_9DELT</name>
<feature type="transmembrane region" description="Helical" evidence="6">
    <location>
        <begin position="443"/>
        <end position="461"/>
    </location>
</feature>
<dbReference type="InterPro" id="IPR050545">
    <property type="entry name" value="Mycobact_MmpL"/>
</dbReference>
<accession>A0A432GMR2</accession>